<dbReference type="Pfam" id="PF07715">
    <property type="entry name" value="Plug"/>
    <property type="match status" value="1"/>
</dbReference>
<keyword evidence="7 8" id="KW-0998">Cell outer membrane</keyword>
<keyword evidence="13" id="KW-0675">Receptor</keyword>
<keyword evidence="5 9" id="KW-0798">TonB box</keyword>
<evidence type="ECO:0000256" key="8">
    <source>
        <dbReference type="PROSITE-ProRule" id="PRU01360"/>
    </source>
</evidence>
<dbReference type="InterPro" id="IPR012910">
    <property type="entry name" value="Plug_dom"/>
</dbReference>
<dbReference type="InterPro" id="IPR036942">
    <property type="entry name" value="Beta-barrel_TonB_sf"/>
</dbReference>
<feature type="domain" description="TonB-dependent receptor-like beta-barrel" evidence="11">
    <location>
        <begin position="386"/>
        <end position="796"/>
    </location>
</feature>
<dbReference type="PANTHER" id="PTHR40980">
    <property type="entry name" value="PLUG DOMAIN-CONTAINING PROTEIN"/>
    <property type="match status" value="1"/>
</dbReference>
<dbReference type="NCBIfam" id="TIGR01782">
    <property type="entry name" value="TonB-Xanth-Caul"/>
    <property type="match status" value="1"/>
</dbReference>
<dbReference type="SUPFAM" id="SSF56935">
    <property type="entry name" value="Porins"/>
    <property type="match status" value="1"/>
</dbReference>
<feature type="chain" id="PRO_5017276651" evidence="10">
    <location>
        <begin position="25"/>
        <end position="829"/>
    </location>
</feature>
<evidence type="ECO:0000256" key="1">
    <source>
        <dbReference type="ARBA" id="ARBA00004571"/>
    </source>
</evidence>
<comment type="caution">
    <text evidence="13">The sequence shown here is derived from an EMBL/GenBank/DDBJ whole genome shotgun (WGS) entry which is preliminary data.</text>
</comment>
<feature type="domain" description="TonB-dependent receptor plug" evidence="12">
    <location>
        <begin position="54"/>
        <end position="142"/>
    </location>
</feature>
<dbReference type="InterPro" id="IPR000531">
    <property type="entry name" value="Beta-barrel_TonB"/>
</dbReference>
<evidence type="ECO:0000256" key="10">
    <source>
        <dbReference type="SAM" id="SignalP"/>
    </source>
</evidence>
<dbReference type="RefSeq" id="WP_119851747.1">
    <property type="nucleotide sequence ID" value="NZ_QYSE01000001.1"/>
</dbReference>
<dbReference type="InterPro" id="IPR010104">
    <property type="entry name" value="TonB_rcpt_bac"/>
</dbReference>
<dbReference type="Proteomes" id="UP000265938">
    <property type="component" value="Unassembled WGS sequence"/>
</dbReference>
<evidence type="ECO:0000313" key="13">
    <source>
        <dbReference type="EMBL" id="RJF36736.1"/>
    </source>
</evidence>
<organism evidence="13 14">
    <name type="scientific">Pseudoalteromonas gelatinilytica</name>
    <dbReference type="NCBI Taxonomy" id="1703256"/>
    <lineage>
        <taxon>Bacteria</taxon>
        <taxon>Pseudomonadati</taxon>
        <taxon>Pseudomonadota</taxon>
        <taxon>Gammaproteobacteria</taxon>
        <taxon>Alteromonadales</taxon>
        <taxon>Pseudoalteromonadaceae</taxon>
        <taxon>Pseudoalteromonas</taxon>
    </lineage>
</organism>
<dbReference type="InterPro" id="IPR039426">
    <property type="entry name" value="TonB-dep_rcpt-like"/>
</dbReference>
<keyword evidence="4 8" id="KW-0812">Transmembrane</keyword>
<dbReference type="Gene3D" id="2.40.170.20">
    <property type="entry name" value="TonB-dependent receptor, beta-barrel domain"/>
    <property type="match status" value="1"/>
</dbReference>
<dbReference type="InterPro" id="IPR037066">
    <property type="entry name" value="Plug_dom_sf"/>
</dbReference>
<name>A0A3A3EM25_9GAMM</name>
<dbReference type="AlphaFoldDB" id="A0A3A3EM25"/>
<evidence type="ECO:0000313" key="14">
    <source>
        <dbReference type="Proteomes" id="UP000265938"/>
    </source>
</evidence>
<evidence type="ECO:0000256" key="3">
    <source>
        <dbReference type="ARBA" id="ARBA00022452"/>
    </source>
</evidence>
<proteinExistence type="inferred from homology"/>
<evidence type="ECO:0000259" key="11">
    <source>
        <dbReference type="Pfam" id="PF00593"/>
    </source>
</evidence>
<protein>
    <submittedName>
        <fullName evidence="13">TonB-dependent receptor</fullName>
    </submittedName>
</protein>
<keyword evidence="2 8" id="KW-0813">Transport</keyword>
<dbReference type="GO" id="GO:0009279">
    <property type="term" value="C:cell outer membrane"/>
    <property type="evidence" value="ECO:0007669"/>
    <property type="project" value="UniProtKB-SubCell"/>
</dbReference>
<dbReference type="Pfam" id="PF00593">
    <property type="entry name" value="TonB_dep_Rec_b-barrel"/>
    <property type="match status" value="1"/>
</dbReference>
<dbReference type="PROSITE" id="PS52016">
    <property type="entry name" value="TONB_DEPENDENT_REC_3"/>
    <property type="match status" value="1"/>
</dbReference>
<evidence type="ECO:0000256" key="9">
    <source>
        <dbReference type="RuleBase" id="RU003357"/>
    </source>
</evidence>
<evidence type="ECO:0000256" key="4">
    <source>
        <dbReference type="ARBA" id="ARBA00022692"/>
    </source>
</evidence>
<sequence>MTPFARNRLAACVVLACSSSYSYAAQTNDYNEIEEVVAVASPIKDSQKAAIMAKQSASNFVDIVAADTIGRFPDQNLADSLGRVPGLAIERDQGQARYINFRGAPFRYTTIAIDGMTIPGAENGRIPRFDSFPSVITSRLSANKAIMPDMPGESIAGFINIETFNPFDVEGFSLATDVGLGNQALGDGDISKFSVRTSWSGENVGISLFASQNSREQITDNREFDLEQVDSELVVNELDMRSYKVKREDEAYGGRFEYRPSDSMNRFFFSTLYSKFQDHEERNQYVFDFAGGAEAAGSNLAAGETGTGLAMVSRSLEYGLYENSTWTNTLGADLQLGDWFLEARTNFTKTENDVFLPLPYSLYGAVVASYDVSDINDPLVTLAPGTSLNDIDYGYEMLLVYGSALSIDSLQFKLDAETDFAFAGLNNTFKMGLGHDQREAQGYGTNGGMASLYGIDPSDYVTDQAWYTDFTNSINGTYYDNKQLRADLDSASGGLTVTPDNASKINIDENITTAYAMVTNQFKWGSLVSGVRIESTDYTSSGPEGEHSDTFTEVLPSVNLNVDLSDQVKFRAALSTGMSRPTYNEWRASASIDTTEQTISGGNPFLEAESSYGADMSLEWYAGDASLVAVGAFYRHIDDVIYADTTYVDAGNYISEFAGEQWKYTGFVNGDEGHFQGIEFNFIGQASDFISESWDGFGFSANLTLLDSEFTTLSGSSFSLPGTSDMIFNSSVYYENDLFSARLNYQFRDDWLSTTENDSMGEYWAAQTRLDLSLSYTLAEPVYGSDVSFYANINNLTDEIDVRYIGTEATPNQIERYGRRYMAGVRINF</sequence>
<gene>
    <name evidence="13" type="ORF">D4741_01270</name>
</gene>
<evidence type="ECO:0000256" key="6">
    <source>
        <dbReference type="ARBA" id="ARBA00023136"/>
    </source>
</evidence>
<evidence type="ECO:0000259" key="12">
    <source>
        <dbReference type="Pfam" id="PF07715"/>
    </source>
</evidence>
<dbReference type="EMBL" id="QYSE01000001">
    <property type="protein sequence ID" value="RJF36736.1"/>
    <property type="molecule type" value="Genomic_DNA"/>
</dbReference>
<dbReference type="PANTHER" id="PTHR40980:SF3">
    <property type="entry name" value="TONB-DEPENDENT RECEPTOR-LIKE BETA-BARREL DOMAIN-CONTAINING PROTEIN"/>
    <property type="match status" value="1"/>
</dbReference>
<keyword evidence="6 8" id="KW-0472">Membrane</keyword>
<dbReference type="Gene3D" id="2.170.130.10">
    <property type="entry name" value="TonB-dependent receptor, plug domain"/>
    <property type="match status" value="1"/>
</dbReference>
<evidence type="ECO:0000256" key="2">
    <source>
        <dbReference type="ARBA" id="ARBA00022448"/>
    </source>
</evidence>
<evidence type="ECO:0000256" key="7">
    <source>
        <dbReference type="ARBA" id="ARBA00023237"/>
    </source>
</evidence>
<evidence type="ECO:0000256" key="5">
    <source>
        <dbReference type="ARBA" id="ARBA00023077"/>
    </source>
</evidence>
<comment type="similarity">
    <text evidence="8 9">Belongs to the TonB-dependent receptor family.</text>
</comment>
<keyword evidence="10" id="KW-0732">Signal</keyword>
<keyword evidence="3 8" id="KW-1134">Transmembrane beta strand</keyword>
<dbReference type="CDD" id="cd01347">
    <property type="entry name" value="ligand_gated_channel"/>
    <property type="match status" value="1"/>
</dbReference>
<comment type="subcellular location">
    <subcellularLocation>
        <location evidence="1 8">Cell outer membrane</location>
        <topology evidence="1 8">Multi-pass membrane protein</topology>
    </subcellularLocation>
</comment>
<accession>A0A3A3EM25</accession>
<reference evidence="13 14" key="1">
    <citation type="submission" date="2018-09" db="EMBL/GenBank/DDBJ databases">
        <title>Identification of marine bacteria producing industrial enzymes.</title>
        <authorList>
            <person name="Cheng T.H."/>
            <person name="Saidin J."/>
            <person name="Muhd D.D."/>
            <person name="Isa M.N.M."/>
            <person name="Bakar M.F.A."/>
            <person name="Ismail N."/>
        </authorList>
    </citation>
    <scope>NUCLEOTIDE SEQUENCE [LARGE SCALE GENOMIC DNA]</scope>
    <source>
        <strain evidence="13 14">MNAD 1.6</strain>
    </source>
</reference>
<feature type="signal peptide" evidence="10">
    <location>
        <begin position="1"/>
        <end position="24"/>
    </location>
</feature>